<keyword evidence="2" id="KW-1185">Reference proteome</keyword>
<dbReference type="AlphaFoldDB" id="A0A2H3AZ20"/>
<evidence type="ECO:0000313" key="1">
    <source>
        <dbReference type="EMBL" id="PBK62760.1"/>
    </source>
</evidence>
<accession>A0A2H3AZ20</accession>
<reference evidence="2" key="1">
    <citation type="journal article" date="2017" name="Nat. Ecol. Evol.">
        <title>Genome expansion and lineage-specific genetic innovations in the forest pathogenic fungi Armillaria.</title>
        <authorList>
            <person name="Sipos G."/>
            <person name="Prasanna A.N."/>
            <person name="Walter M.C."/>
            <person name="O'Connor E."/>
            <person name="Balint B."/>
            <person name="Krizsan K."/>
            <person name="Kiss B."/>
            <person name="Hess J."/>
            <person name="Varga T."/>
            <person name="Slot J."/>
            <person name="Riley R."/>
            <person name="Boka B."/>
            <person name="Rigling D."/>
            <person name="Barry K."/>
            <person name="Lee J."/>
            <person name="Mihaltcheva S."/>
            <person name="LaButti K."/>
            <person name="Lipzen A."/>
            <person name="Waldron R."/>
            <person name="Moloney N.M."/>
            <person name="Sperisen C."/>
            <person name="Kredics L."/>
            <person name="Vagvoelgyi C."/>
            <person name="Patrignani A."/>
            <person name="Fitzpatrick D."/>
            <person name="Nagy I."/>
            <person name="Doyle S."/>
            <person name="Anderson J.B."/>
            <person name="Grigoriev I.V."/>
            <person name="Gueldener U."/>
            <person name="Muensterkoetter M."/>
            <person name="Nagy L.G."/>
        </authorList>
    </citation>
    <scope>NUCLEOTIDE SEQUENCE [LARGE SCALE GENOMIC DNA]</scope>
    <source>
        <strain evidence="2">28-4</strain>
    </source>
</reference>
<gene>
    <name evidence="1" type="ORF">ARMSODRAFT_963847</name>
</gene>
<protein>
    <submittedName>
        <fullName evidence="1">Uncharacterized protein</fullName>
    </submittedName>
</protein>
<dbReference type="EMBL" id="KZ293463">
    <property type="protein sequence ID" value="PBK62760.1"/>
    <property type="molecule type" value="Genomic_DNA"/>
</dbReference>
<organism evidence="1 2">
    <name type="scientific">Armillaria solidipes</name>
    <dbReference type="NCBI Taxonomy" id="1076256"/>
    <lineage>
        <taxon>Eukaryota</taxon>
        <taxon>Fungi</taxon>
        <taxon>Dikarya</taxon>
        <taxon>Basidiomycota</taxon>
        <taxon>Agaricomycotina</taxon>
        <taxon>Agaricomycetes</taxon>
        <taxon>Agaricomycetidae</taxon>
        <taxon>Agaricales</taxon>
        <taxon>Marasmiineae</taxon>
        <taxon>Physalacriaceae</taxon>
        <taxon>Armillaria</taxon>
    </lineage>
</organism>
<evidence type="ECO:0000313" key="2">
    <source>
        <dbReference type="Proteomes" id="UP000218334"/>
    </source>
</evidence>
<name>A0A2H3AZ20_9AGAR</name>
<proteinExistence type="predicted"/>
<sequence>MNPYKRAPVAKIDILVCVHDFQPDRCATKDTSLAQLFRKAKVRGTLLLPEVRISRKR</sequence>
<dbReference type="Proteomes" id="UP000218334">
    <property type="component" value="Unassembled WGS sequence"/>
</dbReference>